<name>A0A2T4Z4T9_9BACL</name>
<keyword evidence="2" id="KW-0285">Flavoprotein</keyword>
<feature type="compositionally biased region" description="Basic and acidic residues" evidence="4">
    <location>
        <begin position="245"/>
        <end position="256"/>
    </location>
</feature>
<feature type="region of interest" description="Disordered" evidence="4">
    <location>
        <begin position="102"/>
        <end position="134"/>
    </location>
</feature>
<feature type="compositionally biased region" description="Basic and acidic residues" evidence="4">
    <location>
        <begin position="191"/>
        <end position="206"/>
    </location>
</feature>
<feature type="compositionally biased region" description="Basic and acidic residues" evidence="4">
    <location>
        <begin position="387"/>
        <end position="408"/>
    </location>
</feature>
<comment type="cofactor">
    <cofactor evidence="1">
        <name>FAD</name>
        <dbReference type="ChEBI" id="CHEBI:57692"/>
    </cofactor>
</comment>
<reference evidence="6 7" key="1">
    <citation type="submission" date="2018-04" db="EMBL/GenBank/DDBJ databases">
        <title>Genomic Encyclopedia of Archaeal and Bacterial Type Strains, Phase II (KMG-II): from individual species to whole genera.</title>
        <authorList>
            <person name="Goeker M."/>
        </authorList>
    </citation>
    <scope>NUCLEOTIDE SEQUENCE [LARGE SCALE GENOMIC DNA]</scope>
    <source>
        <strain evidence="6 7">DSM 45169</strain>
    </source>
</reference>
<protein>
    <submittedName>
        <fullName evidence="6">Glucose inhibited division protein A</fullName>
    </submittedName>
</protein>
<keyword evidence="7" id="KW-1185">Reference proteome</keyword>
<feature type="region of interest" description="Disordered" evidence="4">
    <location>
        <begin position="162"/>
        <end position="454"/>
    </location>
</feature>
<feature type="compositionally biased region" description="Polar residues" evidence="4">
    <location>
        <begin position="331"/>
        <end position="347"/>
    </location>
</feature>
<comment type="caution">
    <text evidence="6">The sequence shown here is derived from an EMBL/GenBank/DDBJ whole genome shotgun (WGS) entry which is preliminary data.</text>
</comment>
<dbReference type="AlphaFoldDB" id="A0A2T4Z4T9"/>
<feature type="compositionally biased region" description="Polar residues" evidence="4">
    <location>
        <begin position="227"/>
        <end position="244"/>
    </location>
</feature>
<evidence type="ECO:0000256" key="3">
    <source>
        <dbReference type="ARBA" id="ARBA00022827"/>
    </source>
</evidence>
<feature type="compositionally biased region" description="Basic and acidic residues" evidence="4">
    <location>
        <begin position="306"/>
        <end position="324"/>
    </location>
</feature>
<evidence type="ECO:0000256" key="1">
    <source>
        <dbReference type="ARBA" id="ARBA00001974"/>
    </source>
</evidence>
<dbReference type="InterPro" id="IPR036188">
    <property type="entry name" value="FAD/NAD-bd_sf"/>
</dbReference>
<evidence type="ECO:0000313" key="7">
    <source>
        <dbReference type="Proteomes" id="UP000241639"/>
    </source>
</evidence>
<dbReference type="Proteomes" id="UP000241639">
    <property type="component" value="Unassembled WGS sequence"/>
</dbReference>
<feature type="domain" description="MnmG N-terminal" evidence="5">
    <location>
        <begin position="9"/>
        <end position="55"/>
    </location>
</feature>
<dbReference type="Pfam" id="PF01134">
    <property type="entry name" value="GIDA"/>
    <property type="match status" value="1"/>
</dbReference>
<gene>
    <name evidence="6" type="ORF">C8J48_3228</name>
</gene>
<organism evidence="6 7">
    <name type="scientific">Desmospora activa DSM 45169</name>
    <dbReference type="NCBI Taxonomy" id="1121389"/>
    <lineage>
        <taxon>Bacteria</taxon>
        <taxon>Bacillati</taxon>
        <taxon>Bacillota</taxon>
        <taxon>Bacilli</taxon>
        <taxon>Bacillales</taxon>
        <taxon>Thermoactinomycetaceae</taxon>
        <taxon>Desmospora</taxon>
    </lineage>
</organism>
<dbReference type="Gene3D" id="3.50.50.60">
    <property type="entry name" value="FAD/NAD(P)-binding domain"/>
    <property type="match status" value="1"/>
</dbReference>
<evidence type="ECO:0000256" key="2">
    <source>
        <dbReference type="ARBA" id="ARBA00022630"/>
    </source>
</evidence>
<dbReference type="InterPro" id="IPR040131">
    <property type="entry name" value="MnmG_N"/>
</dbReference>
<dbReference type="EMBL" id="PZZP01000002">
    <property type="protein sequence ID" value="PTM56900.1"/>
    <property type="molecule type" value="Genomic_DNA"/>
</dbReference>
<accession>A0A2T4Z4T9</accession>
<evidence type="ECO:0000259" key="5">
    <source>
        <dbReference type="Pfam" id="PF01134"/>
    </source>
</evidence>
<feature type="compositionally biased region" description="Low complexity" evidence="4">
    <location>
        <begin position="371"/>
        <end position="382"/>
    </location>
</feature>
<feature type="compositionally biased region" description="Basic and acidic residues" evidence="4">
    <location>
        <begin position="351"/>
        <end position="370"/>
    </location>
</feature>
<evidence type="ECO:0000256" key="4">
    <source>
        <dbReference type="SAM" id="MobiDB-lite"/>
    </source>
</evidence>
<proteinExistence type="predicted"/>
<keyword evidence="3" id="KW-0274">FAD</keyword>
<feature type="compositionally biased region" description="Polar residues" evidence="4">
    <location>
        <begin position="257"/>
        <end position="268"/>
    </location>
</feature>
<sequence>MANTGGDYDLIVITKGQAGLEAAKEAARLGKTALILKLNPGSIASVMCSTSMNGSPGVSAQEGVETERLFLIEDQDRGIRSFHSERLEADARHSVYILQGEQEDTSAVEQTSHDPIDTPSTSYSVEESTFPEEEIEAEATYEAYDNKPDHDQYDERDQFKETLRERDIQTRRKLLQRPSLSNRKPKPASADSEKKSFQKREPELRKRMSRKYPQPGIKKKEDRWEQKSSTQALEKSQLQPFTTSAREKPFNRKSETTEPPEQKTNQRPSIIPLNHKNKKSFRQEDSVRPTNPPQTSPMVWEANESDSIKKKQAQTEEHKVERGESRKKRQSSSSPLNSYQPFQQPKGTLNKKAEPPRASKEAPFSRKERTSPPNSKDSLSSSYGQDWSDRKMTRGPLSDKKQEKEKQQQEPLSSAPFATKRNSGQQPFMNQEMARHVLRNSSQESGLKQDHIDIEDPYGQSYEDFMEPFHSSEQEQQLEKRKLALRGLHNLINNLG</sequence>
<dbReference type="RefSeq" id="WP_107728186.1">
    <property type="nucleotide sequence ID" value="NZ_PZZP01000002.1"/>
</dbReference>
<dbReference type="OrthoDB" id="2988864at2"/>
<feature type="compositionally biased region" description="Polar residues" evidence="4">
    <location>
        <begin position="420"/>
        <end position="429"/>
    </location>
</feature>
<evidence type="ECO:0000313" key="6">
    <source>
        <dbReference type="EMBL" id="PTM56900.1"/>
    </source>
</evidence>